<accession>A0ACB8RB83</accession>
<evidence type="ECO:0000313" key="2">
    <source>
        <dbReference type="Proteomes" id="UP000814033"/>
    </source>
</evidence>
<feature type="non-terminal residue" evidence="1">
    <location>
        <position position="278"/>
    </location>
</feature>
<reference evidence="1" key="2">
    <citation type="journal article" date="2022" name="New Phytol.">
        <title>Evolutionary transition to the ectomycorrhizal habit in the genomes of a hyperdiverse lineage of mushroom-forming fungi.</title>
        <authorList>
            <person name="Looney B."/>
            <person name="Miyauchi S."/>
            <person name="Morin E."/>
            <person name="Drula E."/>
            <person name="Courty P.E."/>
            <person name="Kohler A."/>
            <person name="Kuo A."/>
            <person name="LaButti K."/>
            <person name="Pangilinan J."/>
            <person name="Lipzen A."/>
            <person name="Riley R."/>
            <person name="Andreopoulos W."/>
            <person name="He G."/>
            <person name="Johnson J."/>
            <person name="Nolan M."/>
            <person name="Tritt A."/>
            <person name="Barry K.W."/>
            <person name="Grigoriev I.V."/>
            <person name="Nagy L.G."/>
            <person name="Hibbett D."/>
            <person name="Henrissat B."/>
            <person name="Matheny P.B."/>
            <person name="Labbe J."/>
            <person name="Martin F.M."/>
        </authorList>
    </citation>
    <scope>NUCLEOTIDE SEQUENCE</scope>
    <source>
        <strain evidence="1">FP105234-sp</strain>
    </source>
</reference>
<dbReference type="Proteomes" id="UP000814033">
    <property type="component" value="Unassembled WGS sequence"/>
</dbReference>
<organism evidence="1 2">
    <name type="scientific">Auriscalpium vulgare</name>
    <dbReference type="NCBI Taxonomy" id="40419"/>
    <lineage>
        <taxon>Eukaryota</taxon>
        <taxon>Fungi</taxon>
        <taxon>Dikarya</taxon>
        <taxon>Basidiomycota</taxon>
        <taxon>Agaricomycotina</taxon>
        <taxon>Agaricomycetes</taxon>
        <taxon>Russulales</taxon>
        <taxon>Auriscalpiaceae</taxon>
        <taxon>Auriscalpium</taxon>
    </lineage>
</organism>
<gene>
    <name evidence="1" type="ORF">FA95DRAFT_1599033</name>
</gene>
<evidence type="ECO:0000313" key="1">
    <source>
        <dbReference type="EMBL" id="KAI0041308.1"/>
    </source>
</evidence>
<reference evidence="1" key="1">
    <citation type="submission" date="2021-02" db="EMBL/GenBank/DDBJ databases">
        <authorList>
            <consortium name="DOE Joint Genome Institute"/>
            <person name="Ahrendt S."/>
            <person name="Looney B.P."/>
            <person name="Miyauchi S."/>
            <person name="Morin E."/>
            <person name="Drula E."/>
            <person name="Courty P.E."/>
            <person name="Chicoki N."/>
            <person name="Fauchery L."/>
            <person name="Kohler A."/>
            <person name="Kuo A."/>
            <person name="Labutti K."/>
            <person name="Pangilinan J."/>
            <person name="Lipzen A."/>
            <person name="Riley R."/>
            <person name="Andreopoulos W."/>
            <person name="He G."/>
            <person name="Johnson J."/>
            <person name="Barry K.W."/>
            <person name="Grigoriev I.V."/>
            <person name="Nagy L."/>
            <person name="Hibbett D."/>
            <person name="Henrissat B."/>
            <person name="Matheny P.B."/>
            <person name="Labbe J."/>
            <person name="Martin F."/>
        </authorList>
    </citation>
    <scope>NUCLEOTIDE SEQUENCE</scope>
    <source>
        <strain evidence="1">FP105234-sp</strain>
    </source>
</reference>
<keyword evidence="2" id="KW-1185">Reference proteome</keyword>
<dbReference type="EMBL" id="MU276130">
    <property type="protein sequence ID" value="KAI0041308.1"/>
    <property type="molecule type" value="Genomic_DNA"/>
</dbReference>
<comment type="caution">
    <text evidence="1">The sequence shown here is derived from an EMBL/GenBank/DDBJ whole genome shotgun (WGS) entry which is preliminary data.</text>
</comment>
<proteinExistence type="predicted"/>
<sequence length="278" mass="30225">MVIAANATKRCRARDTFNKWTAHKTAGTFPQHLRSKPPHIQMSKGFAEKDTAATHRSGLDAAHAKYQLEALEASLRAKKDEVAFLDDALTPEKLYSELMPVVVEVGNRLCQTRKLPELVADDKGNLTATGWLSNEPVRAICQALQRDIVLYAYRIISIVEERDAAAKSKATRKAALDSDVDVTMADATGPSTKSIQAIVDKAVGRAIQKTGKKPASKKKLQPNAKASGSKGKDPRNYVPPPTHKRPRATGKSTIPAQKRVNAALRKEKAKAKGKGKST</sequence>
<protein>
    <submittedName>
        <fullName evidence="1">Uncharacterized protein</fullName>
    </submittedName>
</protein>
<name>A0ACB8RB83_9AGAM</name>